<reference evidence="1" key="1">
    <citation type="submission" date="2016-10" db="EMBL/GenBank/DDBJ databases">
        <authorList>
            <person name="de Groot N.N."/>
        </authorList>
    </citation>
    <scope>NUCLEOTIDE SEQUENCE</scope>
</reference>
<sequence>MAIPSCSFLKYKQAFPFFSICPSSSKLTPHLRAKPSPALVTAPSRKATINGGPKNSILLSACFKAIESCFKTRRRGVYINSNSEVKRYSSKIFFHDFSIFFIILSSGIAGSSSTPISIRSDFVILCYPIDN</sequence>
<protein>
    <submittedName>
        <fullName evidence="1">Uncharacterized protein</fullName>
    </submittedName>
</protein>
<evidence type="ECO:0000313" key="1">
    <source>
        <dbReference type="EMBL" id="SFV56924.1"/>
    </source>
</evidence>
<accession>A0A1W1BTW3</accession>
<name>A0A1W1BTW3_9ZZZZ</name>
<dbReference type="AlphaFoldDB" id="A0A1W1BTW3"/>
<proteinExistence type="predicted"/>
<dbReference type="EMBL" id="FPHN01000071">
    <property type="protein sequence ID" value="SFV56924.1"/>
    <property type="molecule type" value="Genomic_DNA"/>
</dbReference>
<organism evidence="1">
    <name type="scientific">hydrothermal vent metagenome</name>
    <dbReference type="NCBI Taxonomy" id="652676"/>
    <lineage>
        <taxon>unclassified sequences</taxon>
        <taxon>metagenomes</taxon>
        <taxon>ecological metagenomes</taxon>
    </lineage>
</organism>
<gene>
    <name evidence="1" type="ORF">MNB_SV-14-714</name>
</gene>